<dbReference type="AlphaFoldDB" id="A0A8T0W243"/>
<evidence type="ECO:0000313" key="2">
    <source>
        <dbReference type="EMBL" id="KAG2641425.1"/>
    </source>
</evidence>
<evidence type="ECO:0000313" key="3">
    <source>
        <dbReference type="Proteomes" id="UP000823388"/>
    </source>
</evidence>
<reference evidence="2 3" key="1">
    <citation type="submission" date="2020-05" db="EMBL/GenBank/DDBJ databases">
        <title>WGS assembly of Panicum virgatum.</title>
        <authorList>
            <person name="Lovell J.T."/>
            <person name="Jenkins J."/>
            <person name="Shu S."/>
            <person name="Juenger T.E."/>
            <person name="Schmutz J."/>
        </authorList>
    </citation>
    <scope>NUCLEOTIDE SEQUENCE [LARGE SCALE GENOMIC DNA]</scope>
    <source>
        <strain evidence="3">cv. AP13</strain>
    </source>
</reference>
<evidence type="ECO:0000256" key="1">
    <source>
        <dbReference type="SAM" id="MobiDB-lite"/>
    </source>
</evidence>
<dbReference type="EMBL" id="CM029039">
    <property type="protein sequence ID" value="KAG2641425.1"/>
    <property type="molecule type" value="Genomic_DNA"/>
</dbReference>
<dbReference type="Proteomes" id="UP000823388">
    <property type="component" value="Chromosome 2K"/>
</dbReference>
<accession>A0A8T0W243</accession>
<protein>
    <submittedName>
        <fullName evidence="2">Uncharacterized protein</fullName>
    </submittedName>
</protein>
<feature type="region of interest" description="Disordered" evidence="1">
    <location>
        <begin position="1"/>
        <end position="102"/>
    </location>
</feature>
<organism evidence="2 3">
    <name type="scientific">Panicum virgatum</name>
    <name type="common">Blackwell switchgrass</name>
    <dbReference type="NCBI Taxonomy" id="38727"/>
    <lineage>
        <taxon>Eukaryota</taxon>
        <taxon>Viridiplantae</taxon>
        <taxon>Streptophyta</taxon>
        <taxon>Embryophyta</taxon>
        <taxon>Tracheophyta</taxon>
        <taxon>Spermatophyta</taxon>
        <taxon>Magnoliopsida</taxon>
        <taxon>Liliopsida</taxon>
        <taxon>Poales</taxon>
        <taxon>Poaceae</taxon>
        <taxon>PACMAD clade</taxon>
        <taxon>Panicoideae</taxon>
        <taxon>Panicodae</taxon>
        <taxon>Paniceae</taxon>
        <taxon>Panicinae</taxon>
        <taxon>Panicum</taxon>
        <taxon>Panicum sect. Hiantes</taxon>
    </lineage>
</organism>
<name>A0A8T0W243_PANVG</name>
<comment type="caution">
    <text evidence="2">The sequence shown here is derived from an EMBL/GenBank/DDBJ whole genome shotgun (WGS) entry which is preliminary data.</text>
</comment>
<gene>
    <name evidence="2" type="ORF">PVAP13_2KG251000</name>
</gene>
<sequence>MDRRRPLTDVSNSAPDVSLAPTKRKRTGEDGLENIDPNERNRQSRRERNAAMTEEDKEKRRAKDRERHAGSPCVTGPTSVGTKKTAASKYADLPEEEKEKRRAKAREYYYRKKYLVEPDPILPPNASVGNSTQSTIAGPATCHTAPQEITPEDRIRNMDMERYSRLSAEKRHAKITNSLQNRQMRNMNKQGDPLITPVVHPSLQSTVTQVKTRSHCMGSSNDIAGFQRYSMVFKMK</sequence>
<proteinExistence type="predicted"/>
<feature type="compositionally biased region" description="Basic and acidic residues" evidence="1">
    <location>
        <begin position="37"/>
        <end position="69"/>
    </location>
</feature>
<keyword evidence="3" id="KW-1185">Reference proteome</keyword>